<dbReference type="Pfam" id="PF24800">
    <property type="entry name" value="DUF7702"/>
    <property type="match status" value="1"/>
</dbReference>
<keyword evidence="4" id="KW-1185">Reference proteome</keyword>
<reference evidence="3 4" key="1">
    <citation type="submission" date="2016-08" db="EMBL/GenBank/DDBJ databases">
        <authorList>
            <consortium name="Lentinula edodes genome sequencing consortium"/>
            <person name="Sakamoto Y."/>
            <person name="Nakade K."/>
            <person name="Sato S."/>
            <person name="Yoshida Y."/>
            <person name="Miyazaki K."/>
            <person name="Natsume S."/>
            <person name="Konno N."/>
        </authorList>
    </citation>
    <scope>NUCLEOTIDE SEQUENCE [LARGE SCALE GENOMIC DNA]</scope>
    <source>
        <strain evidence="3 4">NBRC 111202</strain>
    </source>
</reference>
<organism evidence="3 4">
    <name type="scientific">Lentinula edodes</name>
    <name type="common">Shiitake mushroom</name>
    <name type="synonym">Lentinus edodes</name>
    <dbReference type="NCBI Taxonomy" id="5353"/>
    <lineage>
        <taxon>Eukaryota</taxon>
        <taxon>Fungi</taxon>
        <taxon>Dikarya</taxon>
        <taxon>Basidiomycota</taxon>
        <taxon>Agaricomycotina</taxon>
        <taxon>Agaricomycetes</taxon>
        <taxon>Agaricomycetidae</taxon>
        <taxon>Agaricales</taxon>
        <taxon>Marasmiineae</taxon>
        <taxon>Omphalotaceae</taxon>
        <taxon>Lentinula</taxon>
    </lineage>
</organism>
<dbReference type="Proteomes" id="UP000188533">
    <property type="component" value="Unassembled WGS sequence"/>
</dbReference>
<feature type="transmembrane region" description="Helical" evidence="1">
    <location>
        <begin position="277"/>
        <end position="295"/>
    </location>
</feature>
<evidence type="ECO:0000256" key="1">
    <source>
        <dbReference type="SAM" id="Phobius"/>
    </source>
</evidence>
<dbReference type="AlphaFoldDB" id="A0A1Q3E7I9"/>
<feature type="transmembrane region" description="Helical" evidence="1">
    <location>
        <begin position="464"/>
        <end position="485"/>
    </location>
</feature>
<feature type="transmembrane region" description="Helical" evidence="1">
    <location>
        <begin position="497"/>
        <end position="516"/>
    </location>
</feature>
<keyword evidence="1" id="KW-1133">Transmembrane helix</keyword>
<protein>
    <recommendedName>
        <fullName evidence="2">DUF7702 domain-containing protein</fullName>
    </recommendedName>
</protein>
<evidence type="ECO:0000313" key="4">
    <source>
        <dbReference type="Proteomes" id="UP000188533"/>
    </source>
</evidence>
<evidence type="ECO:0000259" key="2">
    <source>
        <dbReference type="Pfam" id="PF24800"/>
    </source>
</evidence>
<feature type="transmembrane region" description="Helical" evidence="1">
    <location>
        <begin position="124"/>
        <end position="142"/>
    </location>
</feature>
<feature type="transmembrane region" description="Helical" evidence="1">
    <location>
        <begin position="346"/>
        <end position="366"/>
    </location>
</feature>
<keyword evidence="1" id="KW-0812">Transmembrane</keyword>
<feature type="domain" description="DUF7702" evidence="2">
    <location>
        <begin position="290"/>
        <end position="445"/>
    </location>
</feature>
<name>A0A1Q3E7I9_LENED</name>
<dbReference type="InterPro" id="IPR056119">
    <property type="entry name" value="DUF7702"/>
</dbReference>
<feature type="transmembrane region" description="Helical" evidence="1">
    <location>
        <begin position="193"/>
        <end position="213"/>
    </location>
</feature>
<feature type="transmembrane region" description="Helical" evidence="1">
    <location>
        <begin position="16"/>
        <end position="36"/>
    </location>
</feature>
<dbReference type="EMBL" id="BDGU01000125">
    <property type="protein sequence ID" value="GAW03009.1"/>
    <property type="molecule type" value="Genomic_DNA"/>
</dbReference>
<comment type="caution">
    <text evidence="3">The sequence shown here is derived from an EMBL/GenBank/DDBJ whole genome shotgun (WGS) entry which is preliminary data.</text>
</comment>
<feature type="transmembrane region" description="Helical" evidence="1">
    <location>
        <begin position="77"/>
        <end position="100"/>
    </location>
</feature>
<sequence length="532" mass="58280">MSSPINYAKLFGFESVAAAGIFAALYAPLTVWFFLLLSRHRSYVVFTLFIFCQIRFVAFIIRAILAGSGTAAENLDLFIAGEVLFSVGFFGLLYGAYGLVMDRLAFCSIVPFDNILNRLMRSRIFFHLGLSTGVALGIVGIVETSNNTSSTIGSVLRKVSVIIFVVLTVLQAYQTVTLVIAERRDDLNERIRYLGTSFGARHGALIFMLIAILNGSSLPSSLLQCSGPSILTTADNILRPTLRVAVLSYEEPFKIPVALSDMSDSVNYAKLFGFKSIPAAVIFAICYIPLCVWFIPKVIMRRTYVVFTVTLFCFMRVSAFIIRVVLIASNTAGENENVFITDEVLFSIGFFGLLFGAYGLVLDRLSLLTTSKAYDNPLSFLMQNRKLFHLALTAGMIMGIIGITDSTSSTPSSSGPTLRKASVIVFVILTVLQAYQTFVLVMSERSEDPETLAHDLGSSIGARHGAMIFGAISVLLLVREIYMLATIGSSTTQNKEYTWYPFVALPELVCVTLYALPGIIPQPALGIYDLPK</sequence>
<evidence type="ECO:0000313" key="3">
    <source>
        <dbReference type="EMBL" id="GAW03009.1"/>
    </source>
</evidence>
<feature type="transmembrane region" description="Helical" evidence="1">
    <location>
        <begin position="387"/>
        <end position="403"/>
    </location>
</feature>
<proteinExistence type="predicted"/>
<feature type="transmembrane region" description="Helical" evidence="1">
    <location>
        <begin position="43"/>
        <end position="65"/>
    </location>
</feature>
<dbReference type="STRING" id="5353.A0A1Q3E7I9"/>
<feature type="transmembrane region" description="Helical" evidence="1">
    <location>
        <begin position="423"/>
        <end position="443"/>
    </location>
</feature>
<accession>A0A1Q3E7I9</accession>
<keyword evidence="1" id="KW-0472">Membrane</keyword>
<feature type="transmembrane region" description="Helical" evidence="1">
    <location>
        <begin position="304"/>
        <end position="326"/>
    </location>
</feature>
<reference evidence="3 4" key="2">
    <citation type="submission" date="2017-02" db="EMBL/GenBank/DDBJ databases">
        <title>A genome survey and senescence transcriptome analysis in Lentinula edodes.</title>
        <authorList>
            <person name="Sakamoto Y."/>
            <person name="Nakade K."/>
            <person name="Sato S."/>
            <person name="Yoshida Y."/>
            <person name="Miyazaki K."/>
            <person name="Natsume S."/>
            <person name="Konno N."/>
        </authorList>
    </citation>
    <scope>NUCLEOTIDE SEQUENCE [LARGE SCALE GENOMIC DNA]</scope>
    <source>
        <strain evidence="3 4">NBRC 111202</strain>
    </source>
</reference>
<gene>
    <name evidence="3" type="ORF">LENED_004697</name>
</gene>
<feature type="transmembrane region" description="Helical" evidence="1">
    <location>
        <begin position="162"/>
        <end position="181"/>
    </location>
</feature>